<evidence type="ECO:0000259" key="8">
    <source>
        <dbReference type="Pfam" id="PF00324"/>
    </source>
</evidence>
<organism evidence="9 10">
    <name type="scientific">Penicillium arizonense</name>
    <dbReference type="NCBI Taxonomy" id="1835702"/>
    <lineage>
        <taxon>Eukaryota</taxon>
        <taxon>Fungi</taxon>
        <taxon>Dikarya</taxon>
        <taxon>Ascomycota</taxon>
        <taxon>Pezizomycotina</taxon>
        <taxon>Eurotiomycetes</taxon>
        <taxon>Eurotiomycetidae</taxon>
        <taxon>Eurotiales</taxon>
        <taxon>Aspergillaceae</taxon>
        <taxon>Penicillium</taxon>
    </lineage>
</organism>
<feature type="transmembrane region" description="Helical" evidence="7">
    <location>
        <begin position="48"/>
        <end position="67"/>
    </location>
</feature>
<feature type="transmembrane region" description="Helical" evidence="7">
    <location>
        <begin position="452"/>
        <end position="471"/>
    </location>
</feature>
<evidence type="ECO:0000256" key="7">
    <source>
        <dbReference type="SAM" id="Phobius"/>
    </source>
</evidence>
<dbReference type="Gene3D" id="1.20.1740.10">
    <property type="entry name" value="Amino acid/polyamine transporter I"/>
    <property type="match status" value="1"/>
</dbReference>
<dbReference type="EMBL" id="LXJU01000002">
    <property type="protein sequence ID" value="OGE57261.1"/>
    <property type="molecule type" value="Genomic_DNA"/>
</dbReference>
<dbReference type="Pfam" id="PF00324">
    <property type="entry name" value="AA_permease"/>
    <property type="match status" value="1"/>
</dbReference>
<keyword evidence="5 7" id="KW-1133">Transmembrane helix</keyword>
<feature type="transmembrane region" description="Helical" evidence="7">
    <location>
        <begin position="187"/>
        <end position="206"/>
    </location>
</feature>
<feature type="transmembrane region" description="Helical" evidence="7">
    <location>
        <begin position="376"/>
        <end position="394"/>
    </location>
</feature>
<evidence type="ECO:0000256" key="3">
    <source>
        <dbReference type="ARBA" id="ARBA00022692"/>
    </source>
</evidence>
<dbReference type="STRING" id="1835702.A0A1F5LWE8"/>
<reference evidence="9 10" key="1">
    <citation type="journal article" date="2016" name="Sci. Rep.">
        <title>Penicillium arizonense, a new, genome sequenced fungal species, reveals a high chemical diversity in secreted metabolites.</title>
        <authorList>
            <person name="Grijseels S."/>
            <person name="Nielsen J.C."/>
            <person name="Randelovic M."/>
            <person name="Nielsen J."/>
            <person name="Nielsen K.F."/>
            <person name="Workman M."/>
            <person name="Frisvad J.C."/>
        </authorList>
    </citation>
    <scope>NUCLEOTIDE SEQUENCE [LARGE SCALE GENOMIC DNA]</scope>
    <source>
        <strain evidence="9 10">CBS 141311</strain>
    </source>
</reference>
<gene>
    <name evidence="9" type="ORF">PENARI_c002G12202</name>
</gene>
<dbReference type="PIRSF" id="PIRSF006060">
    <property type="entry name" value="AA_transporter"/>
    <property type="match status" value="1"/>
</dbReference>
<evidence type="ECO:0000256" key="6">
    <source>
        <dbReference type="ARBA" id="ARBA00023136"/>
    </source>
</evidence>
<evidence type="ECO:0000313" key="10">
    <source>
        <dbReference type="Proteomes" id="UP000177622"/>
    </source>
</evidence>
<keyword evidence="3 7" id="KW-0812">Transmembrane</keyword>
<dbReference type="InterPro" id="IPR004841">
    <property type="entry name" value="AA-permease/SLC12A_dom"/>
</dbReference>
<sequence length="548" mass="60523">MSRQADSSLHFEEAAGHTILDGDIESIGNAFREVQYFHQGLHQRHIQMIALAGTIGTGLFLSSGQAIATSGPLGAFLGYLVTGIAVSSVVFAVGEMGSLVPLSGGVVRYAEYFFDPAMSFADGWNQTYSYLVSVPTEIVAAAVLVEYWSTINNAIWVTTFGLLMLITPLLFIRIYGEIEFFFSMLKIALIIGLNVMALVVSCGGGPNGESIGFRYWRNPGPFVQHLGIHGSLGQFLGCWTSFYNAVYAYSGIQNVTAAAAETRAPRHSIPRATKRIFVRIFGFYVLSIFMVGLVIPSNDPNLLEGIATHPTASQSPFVIAAQRAGIATIPSIINAVIITSAWSAGNSEILFGSRILFGMAAHGHAPTAFKRLNRFGVPYVSVILFGIFMSLGYMSLDESSSTVFRWLQDIVAVSTLVDWGIICIVYLRFYYGCRKQGINRYKDLPWAAPFQPYSTWASLTLFVLLLFTGGYSTFVRGHWSTETFMSSYINIPIILVLYFGYKFWKKTSIRPLETIPISGFVQFYLCQERPEPEPEPTKGLKKFNILWS</sequence>
<keyword evidence="6 7" id="KW-0472">Membrane</keyword>
<keyword evidence="2" id="KW-0813">Transport</keyword>
<keyword evidence="10" id="KW-1185">Reference proteome</keyword>
<dbReference type="RefSeq" id="XP_022492688.1">
    <property type="nucleotide sequence ID" value="XM_022627978.1"/>
</dbReference>
<feature type="transmembrane region" description="Helical" evidence="7">
    <location>
        <begin position="73"/>
        <end position="93"/>
    </location>
</feature>
<keyword evidence="4" id="KW-0029">Amino-acid transport</keyword>
<dbReference type="InterPro" id="IPR050524">
    <property type="entry name" value="APC_YAT"/>
</dbReference>
<dbReference type="AlphaFoldDB" id="A0A1F5LWE8"/>
<accession>A0A1F5LWE8</accession>
<feature type="transmembrane region" description="Helical" evidence="7">
    <location>
        <begin position="128"/>
        <end position="148"/>
    </location>
</feature>
<comment type="subcellular location">
    <subcellularLocation>
        <location evidence="1">Membrane</location>
        <topology evidence="1">Multi-pass membrane protein</topology>
    </subcellularLocation>
</comment>
<name>A0A1F5LWE8_PENAI</name>
<feature type="transmembrane region" description="Helical" evidence="7">
    <location>
        <begin position="154"/>
        <end position="175"/>
    </location>
</feature>
<evidence type="ECO:0000256" key="2">
    <source>
        <dbReference type="ARBA" id="ARBA00022448"/>
    </source>
</evidence>
<protein>
    <recommendedName>
        <fullName evidence="8">Amino acid permease/ SLC12A domain-containing protein</fullName>
    </recommendedName>
</protein>
<dbReference type="OrthoDB" id="3900342at2759"/>
<dbReference type="PANTHER" id="PTHR43341:SF18">
    <property type="entry name" value="AMINO ACID PERMEASE_ SLC12A DOMAIN-CONTAINING PROTEIN"/>
    <property type="match status" value="1"/>
</dbReference>
<dbReference type="GO" id="GO:0016020">
    <property type="term" value="C:membrane"/>
    <property type="evidence" value="ECO:0007669"/>
    <property type="project" value="UniProtKB-SubCell"/>
</dbReference>
<feature type="transmembrane region" description="Helical" evidence="7">
    <location>
        <begin position="276"/>
        <end position="295"/>
    </location>
</feature>
<proteinExistence type="predicted"/>
<evidence type="ECO:0000256" key="1">
    <source>
        <dbReference type="ARBA" id="ARBA00004141"/>
    </source>
</evidence>
<dbReference type="GeneID" id="34572712"/>
<comment type="caution">
    <text evidence="9">The sequence shown here is derived from an EMBL/GenBank/DDBJ whole genome shotgun (WGS) entry which is preliminary data.</text>
</comment>
<dbReference type="FunFam" id="1.20.1740.10:FF:000006">
    <property type="entry name" value="General amino acid permease"/>
    <property type="match status" value="1"/>
</dbReference>
<dbReference type="GO" id="GO:0015171">
    <property type="term" value="F:amino acid transmembrane transporter activity"/>
    <property type="evidence" value="ECO:0007669"/>
    <property type="project" value="TreeGrafter"/>
</dbReference>
<dbReference type="PANTHER" id="PTHR43341">
    <property type="entry name" value="AMINO ACID PERMEASE"/>
    <property type="match status" value="1"/>
</dbReference>
<evidence type="ECO:0000313" key="9">
    <source>
        <dbReference type="EMBL" id="OGE57261.1"/>
    </source>
</evidence>
<evidence type="ECO:0000256" key="5">
    <source>
        <dbReference type="ARBA" id="ARBA00022989"/>
    </source>
</evidence>
<dbReference type="Proteomes" id="UP000177622">
    <property type="component" value="Unassembled WGS sequence"/>
</dbReference>
<evidence type="ECO:0000256" key="4">
    <source>
        <dbReference type="ARBA" id="ARBA00022970"/>
    </source>
</evidence>
<feature type="transmembrane region" description="Helical" evidence="7">
    <location>
        <begin position="406"/>
        <end position="431"/>
    </location>
</feature>
<feature type="domain" description="Amino acid permease/ SLC12A" evidence="8">
    <location>
        <begin position="45"/>
        <end position="509"/>
    </location>
</feature>
<feature type="transmembrane region" description="Helical" evidence="7">
    <location>
        <begin position="483"/>
        <end position="501"/>
    </location>
</feature>